<evidence type="ECO:0000256" key="1">
    <source>
        <dbReference type="SAM" id="Coils"/>
    </source>
</evidence>
<evidence type="ECO:0000256" key="2">
    <source>
        <dbReference type="SAM" id="Phobius"/>
    </source>
</evidence>
<keyword evidence="2" id="KW-0812">Transmembrane</keyword>
<proteinExistence type="predicted"/>
<dbReference type="Proteomes" id="UP000823485">
    <property type="component" value="Unassembled WGS sequence"/>
</dbReference>
<keyword evidence="1" id="KW-0175">Coiled coil</keyword>
<protein>
    <submittedName>
        <fullName evidence="3">Positive regulator of sigma E activity</fullName>
    </submittedName>
</protein>
<accession>A0ABS2R7R9</accession>
<dbReference type="RefSeq" id="WP_077110376.1">
    <property type="nucleotide sequence ID" value="NZ_JAFBFH010000014.1"/>
</dbReference>
<evidence type="ECO:0000313" key="4">
    <source>
        <dbReference type="Proteomes" id="UP000823485"/>
    </source>
</evidence>
<keyword evidence="4" id="KW-1185">Reference proteome</keyword>
<feature type="coiled-coil region" evidence="1">
    <location>
        <begin position="310"/>
        <end position="341"/>
    </location>
</feature>
<keyword evidence="2" id="KW-0472">Membrane</keyword>
<feature type="transmembrane region" description="Helical" evidence="2">
    <location>
        <begin position="43"/>
        <end position="68"/>
    </location>
</feature>
<feature type="transmembrane region" description="Helical" evidence="2">
    <location>
        <begin position="159"/>
        <end position="180"/>
    </location>
</feature>
<sequence length="357" mass="41190">MQKAKPYIQFIITSLILYCISLLFMMIAIKIMIILFGSVNNTTLINIFIMLLFVLGYIVYHVLMNIFASQKNLRVVKSNLLTWLTVIAIFIAFYSIFIQVIHFDNIDVQRFLSHLLAFFLFPNIYLKLISNKLNSKFQHEKVDEVQKNKNMSWIKTWTILYLISLLVLIAGLVVIVLGAYKKEVALVVSGIGLVGSFVGMYASATNTKMQQEKDRPYIILRANEDRYGVLQLELYNVGNNTAIIKEVNLEKDPDIISEGTLKSNSIGMVIHGKGSVLFPYIVFDNENYSEKYIDIKGSIKYYDLSREIFSNQIRLNLKNIKQELANKKESIKRDYEIIKNIKYLKDISESLKNKKSE</sequence>
<comment type="caution">
    <text evidence="3">The sequence shown here is derived from an EMBL/GenBank/DDBJ whole genome shotgun (WGS) entry which is preliminary data.</text>
</comment>
<dbReference type="EMBL" id="JAFBFH010000014">
    <property type="protein sequence ID" value="MBM7715455.1"/>
    <property type="molecule type" value="Genomic_DNA"/>
</dbReference>
<organism evidence="3 4">
    <name type="scientific">Siminovitchia thermophila</name>
    <dbReference type="NCBI Taxonomy" id="1245522"/>
    <lineage>
        <taxon>Bacteria</taxon>
        <taxon>Bacillati</taxon>
        <taxon>Bacillota</taxon>
        <taxon>Bacilli</taxon>
        <taxon>Bacillales</taxon>
        <taxon>Bacillaceae</taxon>
        <taxon>Siminovitchia</taxon>
    </lineage>
</organism>
<reference evidence="3 4" key="1">
    <citation type="submission" date="2021-01" db="EMBL/GenBank/DDBJ databases">
        <title>Genomic Encyclopedia of Type Strains, Phase IV (KMG-IV): sequencing the most valuable type-strain genomes for metagenomic binning, comparative biology and taxonomic classification.</title>
        <authorList>
            <person name="Goeker M."/>
        </authorList>
    </citation>
    <scope>NUCLEOTIDE SEQUENCE [LARGE SCALE GENOMIC DNA]</scope>
    <source>
        <strain evidence="3 4">DSM 105453</strain>
    </source>
</reference>
<evidence type="ECO:0000313" key="3">
    <source>
        <dbReference type="EMBL" id="MBM7715455.1"/>
    </source>
</evidence>
<gene>
    <name evidence="3" type="ORF">JOC94_002442</name>
</gene>
<name>A0ABS2R7R9_9BACI</name>
<feature type="transmembrane region" description="Helical" evidence="2">
    <location>
        <begin position="108"/>
        <end position="126"/>
    </location>
</feature>
<feature type="transmembrane region" description="Helical" evidence="2">
    <location>
        <begin position="80"/>
        <end position="102"/>
    </location>
</feature>
<feature type="transmembrane region" description="Helical" evidence="2">
    <location>
        <begin position="7"/>
        <end position="37"/>
    </location>
</feature>
<feature type="transmembrane region" description="Helical" evidence="2">
    <location>
        <begin position="186"/>
        <end position="204"/>
    </location>
</feature>
<keyword evidence="2" id="KW-1133">Transmembrane helix</keyword>